<dbReference type="PATRIC" id="fig|874156.12.peg.1895"/>
<dbReference type="Pfam" id="PF02674">
    <property type="entry name" value="Colicin_V"/>
    <property type="match status" value="1"/>
</dbReference>
<evidence type="ECO:0000256" key="3">
    <source>
        <dbReference type="ARBA" id="ARBA00022989"/>
    </source>
</evidence>
<sequence length="179" mass="19205">MTGFDLIVLLIVGVGAIGGFMRGFVQEILSLLAWLLAVFAIRYLHTDLTAAIYEFMGSPITASIFAFALLLLIPYAAMKLIARIAGRKSRDSVLGPIDRVLGFGFGAVKGVVIVILAFSLLVLGYDTVWGSKGRPVWIAEARTYQLVDAGSRAMVQLIAERRARALTGAEIKDEGASAT</sequence>
<dbReference type="PANTHER" id="PTHR36926:SF1">
    <property type="entry name" value="COLICIN V PRODUCTION PROTEIN"/>
    <property type="match status" value="1"/>
</dbReference>
<feature type="transmembrane region" description="Helical" evidence="5">
    <location>
        <begin position="59"/>
        <end position="82"/>
    </location>
</feature>
<proteinExistence type="predicted"/>
<evidence type="ECO:0000313" key="6">
    <source>
        <dbReference type="EMBL" id="KLI63873.1"/>
    </source>
</evidence>
<evidence type="ECO:0000256" key="5">
    <source>
        <dbReference type="SAM" id="Phobius"/>
    </source>
</evidence>
<dbReference type="GO" id="GO:0016020">
    <property type="term" value="C:membrane"/>
    <property type="evidence" value="ECO:0007669"/>
    <property type="project" value="UniProtKB-SubCell"/>
</dbReference>
<comment type="caution">
    <text evidence="6">The sequence shown here is derived from an EMBL/GenBank/DDBJ whole genome shotgun (WGS) entry which is preliminary data.</text>
</comment>
<dbReference type="InterPro" id="IPR052719">
    <property type="entry name" value="CvpA-like"/>
</dbReference>
<evidence type="ECO:0000256" key="4">
    <source>
        <dbReference type="ARBA" id="ARBA00023136"/>
    </source>
</evidence>
<dbReference type="OrthoDB" id="9806894at2"/>
<evidence type="ECO:0000313" key="7">
    <source>
        <dbReference type="Proteomes" id="UP000053455"/>
    </source>
</evidence>
<name>A0A0H0XMS4_9SPHN</name>
<dbReference type="RefSeq" id="WP_047093688.1">
    <property type="nucleotide sequence ID" value="NZ_LBHU01000002.1"/>
</dbReference>
<dbReference type="Proteomes" id="UP000053455">
    <property type="component" value="Unassembled WGS sequence"/>
</dbReference>
<evidence type="ECO:0000256" key="2">
    <source>
        <dbReference type="ARBA" id="ARBA00022692"/>
    </source>
</evidence>
<comment type="subcellular location">
    <subcellularLocation>
        <location evidence="1">Membrane</location>
        <topology evidence="1">Multi-pass membrane protein</topology>
    </subcellularLocation>
</comment>
<feature type="transmembrane region" description="Helical" evidence="5">
    <location>
        <begin position="103"/>
        <end position="125"/>
    </location>
</feature>
<reference evidence="6 7" key="1">
    <citation type="submission" date="2015-04" db="EMBL/GenBank/DDBJ databases">
        <title>The draft genome sequence of Erythrobacter marinus HWDM-33.</title>
        <authorList>
            <person name="Zhuang L."/>
            <person name="Liu Y."/>
            <person name="Shao Z."/>
        </authorList>
    </citation>
    <scope>NUCLEOTIDE SEQUENCE [LARGE SCALE GENOMIC DNA]</scope>
    <source>
        <strain evidence="6 7">HWDM-33</strain>
    </source>
</reference>
<dbReference type="EMBL" id="LBHU01000002">
    <property type="protein sequence ID" value="KLI63873.1"/>
    <property type="molecule type" value="Genomic_DNA"/>
</dbReference>
<keyword evidence="3 5" id="KW-1133">Transmembrane helix</keyword>
<dbReference type="AlphaFoldDB" id="A0A0H0XMS4"/>
<dbReference type="InterPro" id="IPR003825">
    <property type="entry name" value="Colicin-V_CvpA"/>
</dbReference>
<dbReference type="GO" id="GO:0009403">
    <property type="term" value="P:toxin biosynthetic process"/>
    <property type="evidence" value="ECO:0007669"/>
    <property type="project" value="InterPro"/>
</dbReference>
<keyword evidence="4 5" id="KW-0472">Membrane</keyword>
<feature type="transmembrane region" description="Helical" evidence="5">
    <location>
        <begin position="32"/>
        <end position="53"/>
    </location>
</feature>
<dbReference type="STRING" id="874156.GCA_001021555_01467"/>
<accession>A0A0H0XMS4</accession>
<dbReference type="PANTHER" id="PTHR36926">
    <property type="entry name" value="COLICIN V PRODUCTION PROTEIN"/>
    <property type="match status" value="1"/>
</dbReference>
<keyword evidence="7" id="KW-1185">Reference proteome</keyword>
<keyword evidence="2 5" id="KW-0812">Transmembrane</keyword>
<evidence type="ECO:0000256" key="1">
    <source>
        <dbReference type="ARBA" id="ARBA00004141"/>
    </source>
</evidence>
<feature type="transmembrane region" description="Helical" evidence="5">
    <location>
        <begin position="6"/>
        <end position="25"/>
    </location>
</feature>
<protein>
    <submittedName>
        <fullName evidence="6">Colicin V production protein</fullName>
    </submittedName>
</protein>
<gene>
    <name evidence="6" type="ORF">AAV99_09250</name>
</gene>
<organism evidence="6 7">
    <name type="scientific">Aurantiacibacter marinus</name>
    <dbReference type="NCBI Taxonomy" id="874156"/>
    <lineage>
        <taxon>Bacteria</taxon>
        <taxon>Pseudomonadati</taxon>
        <taxon>Pseudomonadota</taxon>
        <taxon>Alphaproteobacteria</taxon>
        <taxon>Sphingomonadales</taxon>
        <taxon>Erythrobacteraceae</taxon>
        <taxon>Aurantiacibacter</taxon>
    </lineage>
</organism>